<feature type="region of interest" description="Disordered" evidence="1">
    <location>
        <begin position="1"/>
        <end position="30"/>
    </location>
</feature>
<evidence type="ECO:0000313" key="2">
    <source>
        <dbReference type="EMBL" id="CEK54479.1"/>
    </source>
</evidence>
<feature type="non-terminal residue" evidence="2">
    <location>
        <position position="105"/>
    </location>
</feature>
<feature type="region of interest" description="Disordered" evidence="1">
    <location>
        <begin position="84"/>
        <end position="105"/>
    </location>
</feature>
<reference evidence="2" key="1">
    <citation type="submission" date="2014-12" db="EMBL/GenBank/DDBJ databases">
        <title>Insight into the proteome of Arion vulgaris.</title>
        <authorList>
            <person name="Aradska J."/>
            <person name="Bulat T."/>
            <person name="Smidak R."/>
            <person name="Sarate P."/>
            <person name="Gangsoo J."/>
            <person name="Sialana F."/>
            <person name="Bilban M."/>
            <person name="Lubec G."/>
        </authorList>
    </citation>
    <scope>NUCLEOTIDE SEQUENCE</scope>
    <source>
        <tissue evidence="2">Skin</tissue>
    </source>
</reference>
<dbReference type="AlphaFoldDB" id="A0A0B6YEA5"/>
<organism evidence="2">
    <name type="scientific">Arion vulgaris</name>
    <dbReference type="NCBI Taxonomy" id="1028688"/>
    <lineage>
        <taxon>Eukaryota</taxon>
        <taxon>Metazoa</taxon>
        <taxon>Spiralia</taxon>
        <taxon>Lophotrochozoa</taxon>
        <taxon>Mollusca</taxon>
        <taxon>Gastropoda</taxon>
        <taxon>Heterobranchia</taxon>
        <taxon>Euthyneura</taxon>
        <taxon>Panpulmonata</taxon>
        <taxon>Eupulmonata</taxon>
        <taxon>Stylommatophora</taxon>
        <taxon>Helicina</taxon>
        <taxon>Arionoidea</taxon>
        <taxon>Arionidae</taxon>
        <taxon>Arion</taxon>
    </lineage>
</organism>
<feature type="non-terminal residue" evidence="2">
    <location>
        <position position="1"/>
    </location>
</feature>
<evidence type="ECO:0000256" key="1">
    <source>
        <dbReference type="SAM" id="MobiDB-lite"/>
    </source>
</evidence>
<gene>
    <name evidence="2" type="primary">ORF22915</name>
</gene>
<proteinExistence type="predicted"/>
<feature type="compositionally biased region" description="Low complexity" evidence="1">
    <location>
        <begin position="1"/>
        <end position="28"/>
    </location>
</feature>
<sequence>TTTCTTAGSTTTNTTPGASSSGNSASPPEGSCSIAENFLISPVHRQQFHEDLCRHLPPLQLSDNHVLSTHDLVDRTCISAPKSTFTNGVSNNNVPSQCSRNEIAD</sequence>
<dbReference type="EMBL" id="HACG01007614">
    <property type="protein sequence ID" value="CEK54479.1"/>
    <property type="molecule type" value="Transcribed_RNA"/>
</dbReference>
<name>A0A0B6YEA5_9EUPU</name>
<accession>A0A0B6YEA5</accession>
<protein>
    <submittedName>
        <fullName evidence="2">Uncharacterized protein</fullName>
    </submittedName>
</protein>